<dbReference type="Proteomes" id="UP000233781">
    <property type="component" value="Unassembled WGS sequence"/>
</dbReference>
<gene>
    <name evidence="3" type="ORF">ATL31_2702</name>
</gene>
<dbReference type="Gene3D" id="3.90.1150.10">
    <property type="entry name" value="Aspartate Aminotransferase, domain 1"/>
    <property type="match status" value="1"/>
</dbReference>
<sequence length="374" mass="40733">MDRRDDYPLVPGKTFLNHGSFGATPLPVLRAARALRIEAEQDYPAFYYDRVFPVLEGSRRAVCDHLGIPMGRGVFVRNSTTAMQTVVDHLALREGEHVVTTSREYEATVVLMRLLEQRGVVVDTVDGRHEGLVERILDACGPRTRAVVVSHVTSPWSQVNDVDALTAALEGRGVATVVDAAHTAGQIPLPVMRPGVYLCLTLHKWLHLPKGSGFLVVPDEEADDVRPVVTSWYAEAETMPRRFSWAGTDDVIAHLVGVEAVAYQHEVLAQGLLTHWRVLTARAEEGLLAIPGVSTLARAPRSPAMVSVQLPDVDPEAMLRELHGRGVDLWCGLTDEGPVLRLSVAPYTTAADVDHGIGVLEQVLAGARRAVAAR</sequence>
<accession>A0A2N3YLV6</accession>
<dbReference type="PANTHER" id="PTHR43092:SF2">
    <property type="entry name" value="HERCYNYLCYSTEINE SULFOXIDE LYASE"/>
    <property type="match status" value="1"/>
</dbReference>
<dbReference type="PANTHER" id="PTHR43092">
    <property type="entry name" value="L-CYSTEINE DESULFHYDRASE"/>
    <property type="match status" value="1"/>
</dbReference>
<name>A0A2N3YLV6_9MICO</name>
<dbReference type="OrthoDB" id="250246at2"/>
<dbReference type="InterPro" id="IPR000192">
    <property type="entry name" value="Aminotrans_V_dom"/>
</dbReference>
<keyword evidence="1" id="KW-0663">Pyridoxal phosphate</keyword>
<comment type="caution">
    <text evidence="3">The sequence shown here is derived from an EMBL/GenBank/DDBJ whole genome shotgun (WGS) entry which is preliminary data.</text>
</comment>
<dbReference type="InterPro" id="IPR015424">
    <property type="entry name" value="PyrdxlP-dep_Trfase"/>
</dbReference>
<reference evidence="3 4" key="1">
    <citation type="submission" date="2017-12" db="EMBL/GenBank/DDBJ databases">
        <title>Sequencing the genomes of 1000 Actinobacteria strains.</title>
        <authorList>
            <person name="Klenk H.-P."/>
        </authorList>
    </citation>
    <scope>NUCLEOTIDE SEQUENCE [LARGE SCALE GENOMIC DNA]</scope>
    <source>
        <strain evidence="3 4">DSM 12806</strain>
    </source>
</reference>
<dbReference type="Gene3D" id="3.40.640.10">
    <property type="entry name" value="Type I PLP-dependent aspartate aminotransferase-like (Major domain)"/>
    <property type="match status" value="1"/>
</dbReference>
<evidence type="ECO:0000313" key="4">
    <source>
        <dbReference type="Proteomes" id="UP000233781"/>
    </source>
</evidence>
<evidence type="ECO:0000256" key="1">
    <source>
        <dbReference type="ARBA" id="ARBA00022898"/>
    </source>
</evidence>
<keyword evidence="4" id="KW-1185">Reference proteome</keyword>
<evidence type="ECO:0000313" key="3">
    <source>
        <dbReference type="EMBL" id="PKW27851.1"/>
    </source>
</evidence>
<dbReference type="InterPro" id="IPR015422">
    <property type="entry name" value="PyrdxlP-dep_Trfase_small"/>
</dbReference>
<dbReference type="InterPro" id="IPR015421">
    <property type="entry name" value="PyrdxlP-dep_Trfase_major"/>
</dbReference>
<dbReference type="AlphaFoldDB" id="A0A2N3YLV6"/>
<proteinExistence type="predicted"/>
<evidence type="ECO:0000259" key="2">
    <source>
        <dbReference type="Pfam" id="PF00266"/>
    </source>
</evidence>
<protein>
    <submittedName>
        <fullName evidence="3">Isopenicillin-N epimerase</fullName>
    </submittedName>
</protein>
<feature type="domain" description="Aminotransferase class V" evidence="2">
    <location>
        <begin position="55"/>
        <end position="354"/>
    </location>
</feature>
<dbReference type="Pfam" id="PF00266">
    <property type="entry name" value="Aminotran_5"/>
    <property type="match status" value="1"/>
</dbReference>
<dbReference type="SUPFAM" id="SSF53383">
    <property type="entry name" value="PLP-dependent transferases"/>
    <property type="match status" value="1"/>
</dbReference>
<dbReference type="RefSeq" id="WP_101396215.1">
    <property type="nucleotide sequence ID" value="NZ_PJNE01000001.1"/>
</dbReference>
<organism evidence="3 4">
    <name type="scientific">Phycicoccus duodecadis</name>
    <dbReference type="NCBI Taxonomy" id="173053"/>
    <lineage>
        <taxon>Bacteria</taxon>
        <taxon>Bacillati</taxon>
        <taxon>Actinomycetota</taxon>
        <taxon>Actinomycetes</taxon>
        <taxon>Micrococcales</taxon>
        <taxon>Intrasporangiaceae</taxon>
        <taxon>Phycicoccus</taxon>
    </lineage>
</organism>
<dbReference type="EMBL" id="PJNE01000001">
    <property type="protein sequence ID" value="PKW27851.1"/>
    <property type="molecule type" value="Genomic_DNA"/>
</dbReference>